<feature type="signal peptide" evidence="1">
    <location>
        <begin position="1"/>
        <end position="20"/>
    </location>
</feature>
<comment type="caution">
    <text evidence="2">The sequence shown here is derived from an EMBL/GenBank/DDBJ whole genome shotgun (WGS) entry which is preliminary data.</text>
</comment>
<evidence type="ECO:0000313" key="2">
    <source>
        <dbReference type="EMBL" id="MFC3671349.1"/>
    </source>
</evidence>
<organism evidence="2 3">
    <name type="scientific">Novosphingobium pokkalii</name>
    <dbReference type="NCBI Taxonomy" id="1770194"/>
    <lineage>
        <taxon>Bacteria</taxon>
        <taxon>Pseudomonadati</taxon>
        <taxon>Pseudomonadota</taxon>
        <taxon>Alphaproteobacteria</taxon>
        <taxon>Sphingomonadales</taxon>
        <taxon>Sphingomonadaceae</taxon>
        <taxon>Novosphingobium</taxon>
    </lineage>
</organism>
<evidence type="ECO:0000313" key="3">
    <source>
        <dbReference type="Proteomes" id="UP001595683"/>
    </source>
</evidence>
<keyword evidence="1" id="KW-0732">Signal</keyword>
<keyword evidence="3" id="KW-1185">Reference proteome</keyword>
<dbReference type="SUPFAM" id="SSF46626">
    <property type="entry name" value="Cytochrome c"/>
    <property type="match status" value="1"/>
</dbReference>
<name>A0ABV7V1Q0_9SPHN</name>
<evidence type="ECO:0000256" key="1">
    <source>
        <dbReference type="SAM" id="SignalP"/>
    </source>
</evidence>
<accession>A0ABV7V1Q0</accession>
<dbReference type="Gene3D" id="1.10.760.10">
    <property type="entry name" value="Cytochrome c-like domain"/>
    <property type="match status" value="1"/>
</dbReference>
<dbReference type="EMBL" id="JBHRYE010000011">
    <property type="protein sequence ID" value="MFC3671349.1"/>
    <property type="molecule type" value="Genomic_DNA"/>
</dbReference>
<gene>
    <name evidence="2" type="ORF">ACFOOT_07925</name>
</gene>
<protein>
    <submittedName>
        <fullName evidence="2">Cytochrome c</fullName>
    </submittedName>
</protein>
<sequence length="155" mass="16721">MTARPLALVLVAGLAAASLATVSSRATPAAMRGVVDPVQARTDYQLKCQGCHRPDGSGDGHSNPPMRGVVGQFLGVDGGRAFIGRVPGVATTDLDDQRLANLVNWTLYTFDPQHMPADFRPYTARELGQLRQHPLRLERAAMRARLVAGFTTKQD</sequence>
<dbReference type="Proteomes" id="UP001595683">
    <property type="component" value="Unassembled WGS sequence"/>
</dbReference>
<proteinExistence type="predicted"/>
<dbReference type="InterPro" id="IPR036909">
    <property type="entry name" value="Cyt_c-like_dom_sf"/>
</dbReference>
<feature type="chain" id="PRO_5046477210" evidence="1">
    <location>
        <begin position="21"/>
        <end position="155"/>
    </location>
</feature>
<reference evidence="3" key="1">
    <citation type="journal article" date="2019" name="Int. J. Syst. Evol. Microbiol.">
        <title>The Global Catalogue of Microorganisms (GCM) 10K type strain sequencing project: providing services to taxonomists for standard genome sequencing and annotation.</title>
        <authorList>
            <consortium name="The Broad Institute Genomics Platform"/>
            <consortium name="The Broad Institute Genome Sequencing Center for Infectious Disease"/>
            <person name="Wu L."/>
            <person name="Ma J."/>
        </authorList>
    </citation>
    <scope>NUCLEOTIDE SEQUENCE [LARGE SCALE GENOMIC DNA]</scope>
    <source>
        <strain evidence="3">KCTC 42224</strain>
    </source>
</reference>
<dbReference type="RefSeq" id="WP_229815027.1">
    <property type="nucleotide sequence ID" value="NZ_BMZP01000001.1"/>
</dbReference>